<reference evidence="8" key="2">
    <citation type="submission" date="2025-09" db="UniProtKB">
        <authorList>
            <consortium name="Ensembl"/>
        </authorList>
    </citation>
    <scope>IDENTIFICATION</scope>
</reference>
<feature type="region of interest" description="Disordered" evidence="7">
    <location>
        <begin position="27"/>
        <end position="50"/>
    </location>
</feature>
<dbReference type="Proteomes" id="UP000472261">
    <property type="component" value="Unplaced"/>
</dbReference>
<dbReference type="OMA" id="LSITHFC"/>
<comment type="function">
    <text evidence="5">May bind free porphyrinogens that may be present in the cell and thus facilitate removal of these potentially toxic compound. Binds with a high affinity to one molecule of heme or porphyrins. It binds metalloporphyrins, free porphyrins and N-methylprotoporphyrin with similar affinities.</text>
</comment>
<evidence type="ECO:0000313" key="8">
    <source>
        <dbReference type="Ensembl" id="ENSPCLP00000010712.1"/>
    </source>
</evidence>
<dbReference type="GO" id="GO:0005737">
    <property type="term" value="C:cytoplasm"/>
    <property type="evidence" value="ECO:0007669"/>
    <property type="project" value="UniProtKB-SubCell"/>
</dbReference>
<evidence type="ECO:0000256" key="5">
    <source>
        <dbReference type="ARBA" id="ARBA00037673"/>
    </source>
</evidence>
<dbReference type="InterPro" id="IPR011256">
    <property type="entry name" value="Reg_factor_effector_dom_sf"/>
</dbReference>
<dbReference type="PANTHER" id="PTHR11220:SF22">
    <property type="entry name" value="HEME-BINDING PROTEIN 1"/>
    <property type="match status" value="1"/>
</dbReference>
<dbReference type="AlphaFoldDB" id="A0A669PPQ3"/>
<accession>A0A669PPQ3</accession>
<proteinExistence type="inferred from homology"/>
<dbReference type="InterPro" id="IPR006917">
    <property type="entry name" value="SOUL_heme-bd"/>
</dbReference>
<protein>
    <recommendedName>
        <fullName evidence="6">Heme-binding protein 1</fullName>
    </recommendedName>
</protein>
<evidence type="ECO:0000256" key="2">
    <source>
        <dbReference type="ARBA" id="ARBA00009817"/>
    </source>
</evidence>
<evidence type="ECO:0000256" key="6">
    <source>
        <dbReference type="ARBA" id="ARBA00040755"/>
    </source>
</evidence>
<name>A0A669PPQ3_PHACC</name>
<dbReference type="Ensembl" id="ENSPCLT00000014447.1">
    <property type="protein sequence ID" value="ENSPCLP00000010712.1"/>
    <property type="gene ID" value="ENSPCLG00000008843.1"/>
</dbReference>
<evidence type="ECO:0000256" key="4">
    <source>
        <dbReference type="ARBA" id="ARBA00022490"/>
    </source>
</evidence>
<organism evidence="8 9">
    <name type="scientific">Phasianus colchicus</name>
    <name type="common">Common pheasant</name>
    <dbReference type="NCBI Taxonomy" id="9054"/>
    <lineage>
        <taxon>Eukaryota</taxon>
        <taxon>Metazoa</taxon>
        <taxon>Chordata</taxon>
        <taxon>Craniata</taxon>
        <taxon>Vertebrata</taxon>
        <taxon>Euteleostomi</taxon>
        <taxon>Archelosauria</taxon>
        <taxon>Archosauria</taxon>
        <taxon>Dinosauria</taxon>
        <taxon>Saurischia</taxon>
        <taxon>Theropoda</taxon>
        <taxon>Coelurosauria</taxon>
        <taxon>Aves</taxon>
        <taxon>Neognathae</taxon>
        <taxon>Galloanserae</taxon>
        <taxon>Galliformes</taxon>
        <taxon>Phasianidae</taxon>
        <taxon>Phasianinae</taxon>
        <taxon>Phasianus</taxon>
    </lineage>
</organism>
<sequence>MLSITHFCQCVPFLTFPFPSFLPSPRRTPVPARRSAPLGLPHLPTSGSPPWPAGAPWRSCCALRAAERPRTLPLRPGCDGPSRAGPDGNMLGMIKNSLLSTVETWPYRVLSKGEKEQLSYEERECEGGQFAVVEVTGKPFDEASKEAALKLLKYVGGSNDKGAGMGMTAPVSITAFPAEDGSLQQKVKVYLRIPNQFQASPPCPSDESIKIEERQGMTIYSMQFGGYAKEVDYVNYAAKLKTALGSEAAYRKDFYFCNGYDPPMKPYGRRNEVWFVKE</sequence>
<dbReference type="GO" id="GO:0020037">
    <property type="term" value="F:heme binding"/>
    <property type="evidence" value="ECO:0007669"/>
    <property type="project" value="TreeGrafter"/>
</dbReference>
<dbReference type="Gene3D" id="3.20.80.10">
    <property type="entry name" value="Regulatory factor, effector binding domain"/>
    <property type="match status" value="1"/>
</dbReference>
<evidence type="ECO:0000256" key="1">
    <source>
        <dbReference type="ARBA" id="ARBA00004496"/>
    </source>
</evidence>
<dbReference type="FunFam" id="3.20.80.10:FF:000003">
    <property type="entry name" value="Heme-binding protein 1"/>
    <property type="match status" value="1"/>
</dbReference>
<comment type="similarity">
    <text evidence="2">Belongs to the HEBP family.</text>
</comment>
<dbReference type="SUPFAM" id="SSF55136">
    <property type="entry name" value="Probable bacterial effector-binding domain"/>
    <property type="match status" value="1"/>
</dbReference>
<evidence type="ECO:0000313" key="9">
    <source>
        <dbReference type="Proteomes" id="UP000472261"/>
    </source>
</evidence>
<dbReference type="PANTHER" id="PTHR11220">
    <property type="entry name" value="HEME-BINDING PROTEIN-RELATED"/>
    <property type="match status" value="1"/>
</dbReference>
<keyword evidence="9" id="KW-1185">Reference proteome</keyword>
<comment type="subunit">
    <text evidence="3">Monomer.</text>
</comment>
<keyword evidence="4" id="KW-0963">Cytoplasm</keyword>
<reference evidence="8" key="1">
    <citation type="submission" date="2025-08" db="UniProtKB">
        <authorList>
            <consortium name="Ensembl"/>
        </authorList>
    </citation>
    <scope>IDENTIFICATION</scope>
</reference>
<evidence type="ECO:0000256" key="7">
    <source>
        <dbReference type="SAM" id="MobiDB-lite"/>
    </source>
</evidence>
<comment type="subcellular location">
    <subcellularLocation>
        <location evidence="1">Cytoplasm</location>
    </subcellularLocation>
</comment>
<dbReference type="Pfam" id="PF04832">
    <property type="entry name" value="SOUL"/>
    <property type="match status" value="1"/>
</dbReference>
<evidence type="ECO:0000256" key="3">
    <source>
        <dbReference type="ARBA" id="ARBA00011245"/>
    </source>
</evidence>